<keyword evidence="2" id="KW-1185">Reference proteome</keyword>
<name>A0A4C1XKX3_EUMVA</name>
<accession>A0A4C1XKX3</accession>
<dbReference type="EMBL" id="BGZK01000861">
    <property type="protein sequence ID" value="GBP63174.1"/>
    <property type="molecule type" value="Genomic_DNA"/>
</dbReference>
<evidence type="ECO:0000313" key="1">
    <source>
        <dbReference type="EMBL" id="GBP63174.1"/>
    </source>
</evidence>
<dbReference type="AlphaFoldDB" id="A0A4C1XKX3"/>
<reference evidence="1 2" key="1">
    <citation type="journal article" date="2019" name="Commun. Biol.">
        <title>The bagworm genome reveals a unique fibroin gene that provides high tensile strength.</title>
        <authorList>
            <person name="Kono N."/>
            <person name="Nakamura H."/>
            <person name="Ohtoshi R."/>
            <person name="Tomita M."/>
            <person name="Numata K."/>
            <person name="Arakawa K."/>
        </authorList>
    </citation>
    <scope>NUCLEOTIDE SEQUENCE [LARGE SCALE GENOMIC DNA]</scope>
</reference>
<sequence length="81" mass="8876">MESMIGIEIESASAMGWVIEMAKEISPEVRGEGIHSMCSKRSSTVNEANEWREVSPATTERLPISFSATCRSVTDDFFSSG</sequence>
<organism evidence="1 2">
    <name type="scientific">Eumeta variegata</name>
    <name type="common">Bagworm moth</name>
    <name type="synonym">Eumeta japonica</name>
    <dbReference type="NCBI Taxonomy" id="151549"/>
    <lineage>
        <taxon>Eukaryota</taxon>
        <taxon>Metazoa</taxon>
        <taxon>Ecdysozoa</taxon>
        <taxon>Arthropoda</taxon>
        <taxon>Hexapoda</taxon>
        <taxon>Insecta</taxon>
        <taxon>Pterygota</taxon>
        <taxon>Neoptera</taxon>
        <taxon>Endopterygota</taxon>
        <taxon>Lepidoptera</taxon>
        <taxon>Glossata</taxon>
        <taxon>Ditrysia</taxon>
        <taxon>Tineoidea</taxon>
        <taxon>Psychidae</taxon>
        <taxon>Oiketicinae</taxon>
        <taxon>Eumeta</taxon>
    </lineage>
</organism>
<protein>
    <submittedName>
        <fullName evidence="1">Uncharacterized protein</fullName>
    </submittedName>
</protein>
<evidence type="ECO:0000313" key="2">
    <source>
        <dbReference type="Proteomes" id="UP000299102"/>
    </source>
</evidence>
<comment type="caution">
    <text evidence="1">The sequence shown here is derived from an EMBL/GenBank/DDBJ whole genome shotgun (WGS) entry which is preliminary data.</text>
</comment>
<gene>
    <name evidence="1" type="ORF">EVAR_59733_1</name>
</gene>
<dbReference type="Proteomes" id="UP000299102">
    <property type="component" value="Unassembled WGS sequence"/>
</dbReference>
<proteinExistence type="predicted"/>